<dbReference type="Proteomes" id="UP000293433">
    <property type="component" value="Unassembled WGS sequence"/>
</dbReference>
<protein>
    <submittedName>
        <fullName evidence="1">CRISPR-associated Cse2 family protein</fullName>
    </submittedName>
</protein>
<dbReference type="InterPro" id="IPR013382">
    <property type="entry name" value="CRISPR-assoc_prot_Cse2"/>
</dbReference>
<dbReference type="NCBIfam" id="TIGR02548">
    <property type="entry name" value="casB_cse2"/>
    <property type="match status" value="1"/>
</dbReference>
<dbReference type="AlphaFoldDB" id="A0A4V2EVM3"/>
<evidence type="ECO:0000313" key="1">
    <source>
        <dbReference type="EMBL" id="RZS52990.1"/>
    </source>
</evidence>
<keyword evidence="2" id="KW-1185">Reference proteome</keyword>
<reference evidence="1 2" key="1">
    <citation type="submission" date="2019-02" db="EMBL/GenBank/DDBJ databases">
        <title>Genomic Encyclopedia of Type Strains, Phase IV (KMG-IV): sequencing the most valuable type-strain genomes for metagenomic binning, comparative biology and taxonomic classification.</title>
        <authorList>
            <person name="Goeker M."/>
        </authorList>
    </citation>
    <scope>NUCLEOTIDE SEQUENCE [LARGE SCALE GENOMIC DNA]</scope>
    <source>
        <strain evidence="1 2">DSM 10617</strain>
    </source>
</reference>
<name>A0A4V2EVM3_9BURK</name>
<dbReference type="RefSeq" id="WP_130482470.1">
    <property type="nucleotide sequence ID" value="NZ_SGWV01000010.1"/>
</dbReference>
<dbReference type="Gene3D" id="1.10.520.40">
    <property type="entry name" value="CRISPR-associated protein Cse2"/>
    <property type="match status" value="1"/>
</dbReference>
<dbReference type="EMBL" id="SGWV01000010">
    <property type="protein sequence ID" value="RZS52990.1"/>
    <property type="molecule type" value="Genomic_DNA"/>
</dbReference>
<gene>
    <name evidence="1" type="ORF">EV685_2612</name>
</gene>
<dbReference type="CDD" id="cd09731">
    <property type="entry name" value="Cse2_I-E"/>
    <property type="match status" value="1"/>
</dbReference>
<dbReference type="Pfam" id="PF09485">
    <property type="entry name" value="CRISPR_Cse2"/>
    <property type="match status" value="1"/>
</dbReference>
<accession>A0A4V2EVM3</accession>
<dbReference type="InterPro" id="IPR038287">
    <property type="entry name" value="Cse2_sf"/>
</dbReference>
<proteinExistence type="predicted"/>
<evidence type="ECO:0000313" key="2">
    <source>
        <dbReference type="Proteomes" id="UP000293433"/>
    </source>
</evidence>
<sequence>MSDLAERFVAHLGHLAERDRGALAVLRRSLTFAPGTHPASYPHVERFVPDGHERDALRQALYLVAGLYASHPRHQAGTTLARSFGLLMQHRDSPSIEKRFIALLSSDADGLPELLRQVVSLLSADGRSLDYVALLNDLIFWLRPWALESRDRLRQRWARDFYRTTPDEAPDAVDRSDAA</sequence>
<organism evidence="1 2">
    <name type="scientific">Sphaerotilus mobilis</name>
    <dbReference type="NCBI Taxonomy" id="47994"/>
    <lineage>
        <taxon>Bacteria</taxon>
        <taxon>Pseudomonadati</taxon>
        <taxon>Pseudomonadota</taxon>
        <taxon>Betaproteobacteria</taxon>
        <taxon>Burkholderiales</taxon>
        <taxon>Sphaerotilaceae</taxon>
        <taxon>Sphaerotilus</taxon>
    </lineage>
</organism>
<dbReference type="OrthoDB" id="69928at2"/>
<comment type="caution">
    <text evidence="1">The sequence shown here is derived from an EMBL/GenBank/DDBJ whole genome shotgun (WGS) entry which is preliminary data.</text>
</comment>